<feature type="compositionally biased region" description="Polar residues" evidence="1">
    <location>
        <begin position="417"/>
        <end position="435"/>
    </location>
</feature>
<dbReference type="VEuPathDB" id="FungiDB:CLCR_06991"/>
<dbReference type="STRING" id="86049.A0A1C1CPJ4"/>
<feature type="compositionally biased region" description="Basic residues" evidence="1">
    <location>
        <begin position="218"/>
        <end position="230"/>
    </location>
</feature>
<reference evidence="3" key="1">
    <citation type="submission" date="2015-07" db="EMBL/GenBank/DDBJ databases">
        <authorList>
            <person name="Teixeira M.M."/>
            <person name="Souza R.C."/>
            <person name="Almeida L.G."/>
            <person name="Vicente V.A."/>
            <person name="de Hoog S."/>
            <person name="Bocca A.L."/>
            <person name="de Almeida S.R."/>
            <person name="Vasconcelos A.T."/>
            <person name="Felipe M.S."/>
        </authorList>
    </citation>
    <scope>NUCLEOTIDE SEQUENCE [LARGE SCALE GENOMIC DNA]</scope>
    <source>
        <strain evidence="3">KSF</strain>
    </source>
</reference>
<name>A0A1C1CPJ4_9EURO</name>
<evidence type="ECO:0000313" key="3">
    <source>
        <dbReference type="Proteomes" id="UP000094526"/>
    </source>
</evidence>
<sequence>MTAVLPQGLINANLDVQQYALDDSNAAFTNSDALRKFWRVYAIQSNATQDDAAVRSRNLFWRIWSSRTLTQSITPPLLTQLWQRCSQEFDLTPIGGIPALPEPPALQDPFAPRQSRNRLASPSPSSEVHLIHDSTPRGGQNTVMTLQGFRWSAADQPTQDDAPRLSFRPAGEARGQRLDGSSGSTSQTTSESSSRPTLSRTASGGRQRLPVLASGGKARARPLIPRRKSSTQKSGGGSNQPKSARGPTENSTAEAPDTSARLERLSAGGPPPGLPLPLLAAASGPAFALPSASSWQSVESTSPNPPLASTAPIQSNTSGDLVHPDFRGKFVENQKKLASFTNLPGLARMRRPGSIVRFADELPQVEPDKSKDREQPTSPLREENLGRSRLRTSMASAAISDDGDSDSSSSPMELPRTKSQLSLLINSKRSETGSSDIGPPAQAHESKGKDNEARQKARSKEQELLSMGRRDGVTKAGGVQVPRQQRVSELEDPAYQSQSSPEPLF</sequence>
<feature type="compositionally biased region" description="Polar residues" evidence="1">
    <location>
        <begin position="117"/>
        <end position="126"/>
    </location>
</feature>
<gene>
    <name evidence="2" type="ORF">CLCR_06991</name>
</gene>
<evidence type="ECO:0000256" key="1">
    <source>
        <dbReference type="SAM" id="MobiDB-lite"/>
    </source>
</evidence>
<dbReference type="Proteomes" id="UP000094526">
    <property type="component" value="Unassembled WGS sequence"/>
</dbReference>
<protein>
    <recommendedName>
        <fullName evidence="4">Nitrogen regulatory protein areA GATA-like domain-containing protein</fullName>
    </recommendedName>
</protein>
<feature type="compositionally biased region" description="Polar residues" evidence="1">
    <location>
        <begin position="495"/>
        <end position="505"/>
    </location>
</feature>
<feature type="compositionally biased region" description="Low complexity" evidence="1">
    <location>
        <begin position="181"/>
        <end position="194"/>
    </location>
</feature>
<dbReference type="AlphaFoldDB" id="A0A1C1CPJ4"/>
<organism evidence="2 3">
    <name type="scientific">Cladophialophora carrionii</name>
    <dbReference type="NCBI Taxonomy" id="86049"/>
    <lineage>
        <taxon>Eukaryota</taxon>
        <taxon>Fungi</taxon>
        <taxon>Dikarya</taxon>
        <taxon>Ascomycota</taxon>
        <taxon>Pezizomycotina</taxon>
        <taxon>Eurotiomycetes</taxon>
        <taxon>Chaetothyriomycetidae</taxon>
        <taxon>Chaetothyriales</taxon>
        <taxon>Herpotrichiellaceae</taxon>
        <taxon>Cladophialophora</taxon>
    </lineage>
</organism>
<dbReference type="VEuPathDB" id="FungiDB:G647_05581"/>
<comment type="caution">
    <text evidence="2">The sequence shown here is derived from an EMBL/GenBank/DDBJ whole genome shotgun (WGS) entry which is preliminary data.</text>
</comment>
<evidence type="ECO:0008006" key="4">
    <source>
        <dbReference type="Google" id="ProtNLM"/>
    </source>
</evidence>
<accession>A0A1C1CPJ4</accession>
<feature type="region of interest" description="Disordered" evidence="1">
    <location>
        <begin position="154"/>
        <end position="325"/>
    </location>
</feature>
<feature type="compositionally biased region" description="Polar residues" evidence="1">
    <location>
        <begin position="195"/>
        <end position="204"/>
    </location>
</feature>
<feature type="region of interest" description="Disordered" evidence="1">
    <location>
        <begin position="94"/>
        <end position="142"/>
    </location>
</feature>
<feature type="compositionally biased region" description="Basic and acidic residues" evidence="1">
    <location>
        <begin position="444"/>
        <end position="473"/>
    </location>
</feature>
<dbReference type="EMBL" id="LGRB01000010">
    <property type="protein sequence ID" value="OCT50420.1"/>
    <property type="molecule type" value="Genomic_DNA"/>
</dbReference>
<feature type="compositionally biased region" description="Low complexity" evidence="1">
    <location>
        <begin position="276"/>
        <end position="294"/>
    </location>
</feature>
<proteinExistence type="predicted"/>
<feature type="compositionally biased region" description="Low complexity" evidence="1">
    <location>
        <begin position="393"/>
        <end position="410"/>
    </location>
</feature>
<keyword evidence="3" id="KW-1185">Reference proteome</keyword>
<feature type="region of interest" description="Disordered" evidence="1">
    <location>
        <begin position="354"/>
        <end position="505"/>
    </location>
</feature>
<evidence type="ECO:0000313" key="2">
    <source>
        <dbReference type="EMBL" id="OCT50420.1"/>
    </source>
</evidence>
<dbReference type="eggNOG" id="ENOG502SDF2">
    <property type="taxonomic scope" value="Eukaryota"/>
</dbReference>
<feature type="compositionally biased region" description="Basic and acidic residues" evidence="1">
    <location>
        <begin position="366"/>
        <end position="386"/>
    </location>
</feature>
<dbReference type="OrthoDB" id="5424234at2759"/>